<evidence type="ECO:0000256" key="1">
    <source>
        <dbReference type="SAM" id="SignalP"/>
    </source>
</evidence>
<name>A0AAE3KWU0_9BACT</name>
<evidence type="ECO:0000313" key="3">
    <source>
        <dbReference type="Proteomes" id="UP001204144"/>
    </source>
</evidence>
<keyword evidence="1" id="KW-0732">Signal</keyword>
<dbReference type="EMBL" id="RJUF01000029">
    <property type="protein sequence ID" value="MCP9763450.1"/>
    <property type="molecule type" value="Genomic_DNA"/>
</dbReference>
<dbReference type="RefSeq" id="WP_255037232.1">
    <property type="nucleotide sequence ID" value="NZ_RJUF01000029.1"/>
</dbReference>
<dbReference type="AlphaFoldDB" id="A0AAE3KWU0"/>
<protein>
    <submittedName>
        <fullName evidence="2">Uncharacterized protein</fullName>
    </submittedName>
</protein>
<accession>A0AAE3KWU0</accession>
<dbReference type="Proteomes" id="UP001204144">
    <property type="component" value="Unassembled WGS sequence"/>
</dbReference>
<sequence length="78" mass="8595">MKKLSIIAGLVFTTVFFASCENNHVVPRNIISDTVSQPADFVEPEFVIQKVPSVKALEKTIVPAPIERVSGVENKLEQ</sequence>
<feature type="signal peptide" evidence="1">
    <location>
        <begin position="1"/>
        <end position="18"/>
    </location>
</feature>
<dbReference type="PROSITE" id="PS51257">
    <property type="entry name" value="PROKAR_LIPOPROTEIN"/>
    <property type="match status" value="1"/>
</dbReference>
<organism evidence="2 3">
    <name type="scientific">Lacihabitans soyangensis</name>
    <dbReference type="NCBI Taxonomy" id="869394"/>
    <lineage>
        <taxon>Bacteria</taxon>
        <taxon>Pseudomonadati</taxon>
        <taxon>Bacteroidota</taxon>
        <taxon>Cytophagia</taxon>
        <taxon>Cytophagales</taxon>
        <taxon>Leadbetterellaceae</taxon>
        <taxon>Lacihabitans</taxon>
    </lineage>
</organism>
<comment type="caution">
    <text evidence="2">The sequence shown here is derived from an EMBL/GenBank/DDBJ whole genome shotgun (WGS) entry which is preliminary data.</text>
</comment>
<keyword evidence="3" id="KW-1185">Reference proteome</keyword>
<reference evidence="2 3" key="1">
    <citation type="submission" date="2018-11" db="EMBL/GenBank/DDBJ databases">
        <title>Novel bacteria species description.</title>
        <authorList>
            <person name="Han J.-H."/>
        </authorList>
    </citation>
    <scope>NUCLEOTIDE SEQUENCE [LARGE SCALE GENOMIC DNA]</scope>
    <source>
        <strain evidence="2 3">KCTC23259</strain>
    </source>
</reference>
<proteinExistence type="predicted"/>
<feature type="chain" id="PRO_5042165827" evidence="1">
    <location>
        <begin position="19"/>
        <end position="78"/>
    </location>
</feature>
<gene>
    <name evidence="2" type="ORF">EGI31_10830</name>
</gene>
<evidence type="ECO:0000313" key="2">
    <source>
        <dbReference type="EMBL" id="MCP9763450.1"/>
    </source>
</evidence>